<evidence type="ECO:0000256" key="1">
    <source>
        <dbReference type="SAM" id="SignalP"/>
    </source>
</evidence>
<feature type="chain" id="PRO_5013857442" evidence="1">
    <location>
        <begin position="38"/>
        <end position="334"/>
    </location>
</feature>
<dbReference type="InterPro" id="IPR050546">
    <property type="entry name" value="Glycosyl_Hydrlase_16"/>
</dbReference>
<evidence type="ECO:0000259" key="2">
    <source>
        <dbReference type="PROSITE" id="PS51762"/>
    </source>
</evidence>
<organism evidence="3 4">
    <name type="scientific">Pyrrhoderma noxium</name>
    <dbReference type="NCBI Taxonomy" id="2282107"/>
    <lineage>
        <taxon>Eukaryota</taxon>
        <taxon>Fungi</taxon>
        <taxon>Dikarya</taxon>
        <taxon>Basidiomycota</taxon>
        <taxon>Agaricomycotina</taxon>
        <taxon>Agaricomycetes</taxon>
        <taxon>Hymenochaetales</taxon>
        <taxon>Hymenochaetaceae</taxon>
        <taxon>Pyrrhoderma</taxon>
    </lineage>
</organism>
<dbReference type="STRING" id="2282107.A0A286UGG6"/>
<gene>
    <name evidence="3" type="ORF">PNOK_0541600</name>
</gene>
<evidence type="ECO:0000313" key="3">
    <source>
        <dbReference type="EMBL" id="PAV18574.1"/>
    </source>
</evidence>
<keyword evidence="4" id="KW-1185">Reference proteome</keyword>
<feature type="signal peptide" evidence="1">
    <location>
        <begin position="1"/>
        <end position="37"/>
    </location>
</feature>
<accession>A0A286UGG6</accession>
<dbReference type="CDD" id="cd02181">
    <property type="entry name" value="GH16_fungal_Lam16A_glucanase"/>
    <property type="match status" value="1"/>
</dbReference>
<dbReference type="GO" id="GO:0009251">
    <property type="term" value="P:glucan catabolic process"/>
    <property type="evidence" value="ECO:0007669"/>
    <property type="project" value="TreeGrafter"/>
</dbReference>
<dbReference type="AlphaFoldDB" id="A0A286UGG6"/>
<dbReference type="SUPFAM" id="SSF49899">
    <property type="entry name" value="Concanavalin A-like lectins/glucanases"/>
    <property type="match status" value="1"/>
</dbReference>
<dbReference type="PROSITE" id="PS51762">
    <property type="entry name" value="GH16_2"/>
    <property type="match status" value="1"/>
</dbReference>
<sequence>MNSPQVSTSFSSRFSCRKFHAILLLTVLHCLFPVASAGYNLKDNYVGNDFFGGWKWETFDDPTHGRVNYVDMQTAKSKNLSYASGDMFVMRADSTNKVDTSSRGRDSVRITSNNAYSDSAVVLELSHMPTGCATWPAFWTVTTGQWPAGGEIDILEGVNDGSVNQATLHTTADCAMTDGRKQTGTSSNNNCAVSGSDNTGCGVQFSKQNTYGKGLNDNKGGWYAMTRSSKDGISVYFWGRNDASVPQDVKSGAKSVDPTNWGEPEAYFPGTSCDMASHFQEHNIVFDLTFCGDWAGAAYGSGGCTGSCDDVVNNNPEQFTEAYWEVNAVRVYTP</sequence>
<dbReference type="InParanoid" id="A0A286UGG6"/>
<keyword evidence="3" id="KW-0378">Hydrolase</keyword>
<comment type="caution">
    <text evidence="3">The sequence shown here is derived from an EMBL/GenBank/DDBJ whole genome shotgun (WGS) entry which is preliminary data.</text>
</comment>
<dbReference type="PANTHER" id="PTHR10963">
    <property type="entry name" value="GLYCOSYL HYDROLASE-RELATED"/>
    <property type="match status" value="1"/>
</dbReference>
<dbReference type="Proteomes" id="UP000217199">
    <property type="component" value="Unassembled WGS sequence"/>
</dbReference>
<keyword evidence="1" id="KW-0732">Signal</keyword>
<dbReference type="InterPro" id="IPR013320">
    <property type="entry name" value="ConA-like_dom_sf"/>
</dbReference>
<feature type="domain" description="GH16" evidence="2">
    <location>
        <begin position="1"/>
        <end position="303"/>
    </location>
</feature>
<evidence type="ECO:0000313" key="4">
    <source>
        <dbReference type="Proteomes" id="UP000217199"/>
    </source>
</evidence>
<dbReference type="EMBL" id="NBII01000005">
    <property type="protein sequence ID" value="PAV18574.1"/>
    <property type="molecule type" value="Genomic_DNA"/>
</dbReference>
<dbReference type="PANTHER" id="PTHR10963:SF24">
    <property type="entry name" value="GLYCOSIDASE C21B10.07-RELATED"/>
    <property type="match status" value="1"/>
</dbReference>
<proteinExistence type="predicted"/>
<dbReference type="InterPro" id="IPR000757">
    <property type="entry name" value="Beta-glucanase-like"/>
</dbReference>
<reference evidence="3 4" key="1">
    <citation type="journal article" date="2017" name="Mol. Ecol.">
        <title>Comparative and population genomic landscape of Phellinus noxius: A hypervariable fungus causing root rot in trees.</title>
        <authorList>
            <person name="Chung C.L."/>
            <person name="Lee T.J."/>
            <person name="Akiba M."/>
            <person name="Lee H.H."/>
            <person name="Kuo T.H."/>
            <person name="Liu D."/>
            <person name="Ke H.M."/>
            <person name="Yokoi T."/>
            <person name="Roa M.B."/>
            <person name="Lu M.J."/>
            <person name="Chang Y.Y."/>
            <person name="Ann P.J."/>
            <person name="Tsai J.N."/>
            <person name="Chen C.Y."/>
            <person name="Tzean S.S."/>
            <person name="Ota Y."/>
            <person name="Hattori T."/>
            <person name="Sahashi N."/>
            <person name="Liou R.F."/>
            <person name="Kikuchi T."/>
            <person name="Tsai I.J."/>
        </authorList>
    </citation>
    <scope>NUCLEOTIDE SEQUENCE [LARGE SCALE GENOMIC DNA]</scope>
    <source>
        <strain evidence="3 4">FFPRI411160</strain>
    </source>
</reference>
<name>A0A286UGG6_9AGAM</name>
<dbReference type="Pfam" id="PF26113">
    <property type="entry name" value="GH16_XgeA"/>
    <property type="match status" value="1"/>
</dbReference>
<dbReference type="OrthoDB" id="192832at2759"/>
<protein>
    <submittedName>
        <fullName evidence="3">Glycoside hydrolase family 16</fullName>
    </submittedName>
</protein>
<dbReference type="Gene3D" id="2.60.120.200">
    <property type="match status" value="1"/>
</dbReference>
<dbReference type="GO" id="GO:0004553">
    <property type="term" value="F:hydrolase activity, hydrolyzing O-glycosyl compounds"/>
    <property type="evidence" value="ECO:0007669"/>
    <property type="project" value="InterPro"/>
</dbReference>